<proteinExistence type="predicted"/>
<comment type="caution">
    <text evidence="2">The sequence shown here is derived from an EMBL/GenBank/DDBJ whole genome shotgun (WGS) entry which is preliminary data.</text>
</comment>
<keyword evidence="1" id="KW-0812">Transmembrane</keyword>
<dbReference type="EMBL" id="BMOR01000006">
    <property type="protein sequence ID" value="GGN37353.1"/>
    <property type="molecule type" value="Genomic_DNA"/>
</dbReference>
<keyword evidence="1" id="KW-0472">Membrane</keyword>
<protein>
    <submittedName>
        <fullName evidence="2">Uncharacterized protein</fullName>
    </submittedName>
</protein>
<evidence type="ECO:0000256" key="1">
    <source>
        <dbReference type="SAM" id="Phobius"/>
    </source>
</evidence>
<keyword evidence="1" id="KW-1133">Transmembrane helix</keyword>
<reference evidence="3" key="1">
    <citation type="journal article" date="2019" name="Int. J. Syst. Evol. Microbiol.">
        <title>The Global Catalogue of Microorganisms (GCM) 10K type strain sequencing project: providing services to taxonomists for standard genome sequencing and annotation.</title>
        <authorList>
            <consortium name="The Broad Institute Genomics Platform"/>
            <consortium name="The Broad Institute Genome Sequencing Center for Infectious Disease"/>
            <person name="Wu L."/>
            <person name="Ma J."/>
        </authorList>
    </citation>
    <scope>NUCLEOTIDE SEQUENCE [LARGE SCALE GENOMIC DNA]</scope>
    <source>
        <strain evidence="3">JCM 16918</strain>
    </source>
</reference>
<gene>
    <name evidence="2" type="ORF">GCM10010842_19140</name>
</gene>
<evidence type="ECO:0000313" key="3">
    <source>
        <dbReference type="Proteomes" id="UP000645517"/>
    </source>
</evidence>
<keyword evidence="3" id="KW-1185">Reference proteome</keyword>
<feature type="transmembrane region" description="Helical" evidence="1">
    <location>
        <begin position="39"/>
        <end position="56"/>
    </location>
</feature>
<dbReference type="RefSeq" id="WP_158590338.1">
    <property type="nucleotide sequence ID" value="NZ_BMOR01000006.1"/>
</dbReference>
<name>A0ABQ2J1A3_9DEIO</name>
<dbReference type="Proteomes" id="UP000645517">
    <property type="component" value="Unassembled WGS sequence"/>
</dbReference>
<evidence type="ECO:0000313" key="2">
    <source>
        <dbReference type="EMBL" id="GGN37353.1"/>
    </source>
</evidence>
<organism evidence="2 3">
    <name type="scientific">Deinococcus daejeonensis</name>
    <dbReference type="NCBI Taxonomy" id="1007098"/>
    <lineage>
        <taxon>Bacteria</taxon>
        <taxon>Thermotogati</taxon>
        <taxon>Deinococcota</taxon>
        <taxon>Deinococci</taxon>
        <taxon>Deinococcales</taxon>
        <taxon>Deinococcaceae</taxon>
        <taxon>Deinococcus</taxon>
    </lineage>
</organism>
<accession>A0ABQ2J1A3</accession>
<sequence length="58" mass="6098">MTDTIPIALFGLVAFLAVLLALGSKLPLTALLDFLSSSGREMAVAAAFIAFLTFLLKL</sequence>